<proteinExistence type="predicted"/>
<keyword evidence="2" id="KW-1185">Reference proteome</keyword>
<dbReference type="EMBL" id="CM051407">
    <property type="protein sequence ID" value="KAJ4700746.1"/>
    <property type="molecule type" value="Genomic_DNA"/>
</dbReference>
<evidence type="ECO:0000313" key="1">
    <source>
        <dbReference type="EMBL" id="KAJ4700746.1"/>
    </source>
</evidence>
<organism evidence="1 2">
    <name type="scientific">Melia azedarach</name>
    <name type="common">Chinaberry tree</name>
    <dbReference type="NCBI Taxonomy" id="155640"/>
    <lineage>
        <taxon>Eukaryota</taxon>
        <taxon>Viridiplantae</taxon>
        <taxon>Streptophyta</taxon>
        <taxon>Embryophyta</taxon>
        <taxon>Tracheophyta</taxon>
        <taxon>Spermatophyta</taxon>
        <taxon>Magnoliopsida</taxon>
        <taxon>eudicotyledons</taxon>
        <taxon>Gunneridae</taxon>
        <taxon>Pentapetalae</taxon>
        <taxon>rosids</taxon>
        <taxon>malvids</taxon>
        <taxon>Sapindales</taxon>
        <taxon>Meliaceae</taxon>
        <taxon>Melia</taxon>
    </lineage>
</organism>
<protein>
    <submittedName>
        <fullName evidence="1">Amino acid permease</fullName>
    </submittedName>
</protein>
<sequence>MATPISHGCDERTGNVWRTTIRIVAALIGPGILLFPGAMACLGWVFGLAATLLFSSVTCLSTHLLAYCYGSGGGTNGSYVDAAKTILVTGKFSGSLTGSIDNTMTATMIWKGLHALGVIAFSFSFFGCISEIQNTIQSSQAEVSTLKKALKIGIGLAAILFILCGSFGYAAFGDLAPETFLNGFSSYKVKWLINIAHAALFIHLTASYQAYSQPLFLIIEKLATDKFPADSICINKEFKVRIPGLRPYKLNLFVLVWRTIYVITSMVISKLVPFSGEVVDLIGALGFWLLGFYFPVEMYFKLMQIRKWSSKWVLLQIYNCFGLIIGIAIGAASVADILDFKT</sequence>
<dbReference type="Proteomes" id="UP001164539">
    <property type="component" value="Chromosome 14"/>
</dbReference>
<comment type="caution">
    <text evidence="1">The sequence shown here is derived from an EMBL/GenBank/DDBJ whole genome shotgun (WGS) entry which is preliminary data.</text>
</comment>
<evidence type="ECO:0000313" key="2">
    <source>
        <dbReference type="Proteomes" id="UP001164539"/>
    </source>
</evidence>
<accession>A0ACC1WNN2</accession>
<reference evidence="1 2" key="1">
    <citation type="journal article" date="2023" name="Science">
        <title>Complex scaffold remodeling in plant triterpene biosynthesis.</title>
        <authorList>
            <person name="De La Pena R."/>
            <person name="Hodgson H."/>
            <person name="Liu J.C."/>
            <person name="Stephenson M.J."/>
            <person name="Martin A.C."/>
            <person name="Owen C."/>
            <person name="Harkess A."/>
            <person name="Leebens-Mack J."/>
            <person name="Jimenez L.E."/>
            <person name="Osbourn A."/>
            <person name="Sattely E.S."/>
        </authorList>
    </citation>
    <scope>NUCLEOTIDE SEQUENCE [LARGE SCALE GENOMIC DNA]</scope>
    <source>
        <strain evidence="2">cv. JPN11</strain>
        <tissue evidence="1">Leaf</tissue>
    </source>
</reference>
<name>A0ACC1WNN2_MELAZ</name>
<gene>
    <name evidence="1" type="ORF">OWV82_024078</name>
</gene>